<proteinExistence type="predicted"/>
<dbReference type="Proteomes" id="UP001205560">
    <property type="component" value="Unassembled WGS sequence"/>
</dbReference>
<keyword evidence="3" id="KW-1185">Reference proteome</keyword>
<dbReference type="Pfam" id="PF08808">
    <property type="entry name" value="RES"/>
    <property type="match status" value="1"/>
</dbReference>
<evidence type="ECO:0000313" key="3">
    <source>
        <dbReference type="Proteomes" id="UP001205560"/>
    </source>
</evidence>
<organism evidence="2 3">
    <name type="scientific">Massilia norwichensis</name>
    <dbReference type="NCBI Taxonomy" id="1442366"/>
    <lineage>
        <taxon>Bacteria</taxon>
        <taxon>Pseudomonadati</taxon>
        <taxon>Pseudomonadota</taxon>
        <taxon>Betaproteobacteria</taxon>
        <taxon>Burkholderiales</taxon>
        <taxon>Oxalobacteraceae</taxon>
        <taxon>Telluria group</taxon>
        <taxon>Massilia</taxon>
    </lineage>
</organism>
<evidence type="ECO:0000313" key="2">
    <source>
        <dbReference type="EMBL" id="MCS0590751.1"/>
    </source>
</evidence>
<dbReference type="InterPro" id="IPR014914">
    <property type="entry name" value="RES_dom"/>
</dbReference>
<accession>A0ABT2A985</accession>
<evidence type="ECO:0000259" key="1">
    <source>
        <dbReference type="SMART" id="SM00953"/>
    </source>
</evidence>
<dbReference type="EMBL" id="JANUGX010000020">
    <property type="protein sequence ID" value="MCS0590751.1"/>
    <property type="molecule type" value="Genomic_DNA"/>
</dbReference>
<protein>
    <submittedName>
        <fullName evidence="2">RES family NAD+ phosphorylase</fullName>
    </submittedName>
</protein>
<gene>
    <name evidence="2" type="ORF">NX782_16285</name>
</gene>
<sequence length="160" mass="17441">MISVWRIATDAPGYTADDLTGTGAKLSGGRWNRPGNAMLYCASNISLAVLETFVHLKAGSLPLNRYLVELAIPDDVWARAMSLLPPAVGWDAIPTGKTSLDEGDRWLKANTSALLIVPSVIVSEERNVLINPQHPDAARIVAHKCRKWTYDPRLMGPGPR</sequence>
<comment type="caution">
    <text evidence="2">The sequence shown here is derived from an EMBL/GenBank/DDBJ whole genome shotgun (WGS) entry which is preliminary data.</text>
</comment>
<reference evidence="2 3" key="1">
    <citation type="submission" date="2022-08" db="EMBL/GenBank/DDBJ databases">
        <title>Reclassification of Massilia species as members of the genera Telluria, Duganella, Pseudoduganella, Mokoshia gen. nov. and Zemynaea gen. nov. using orthogonal and non-orthogonal genome-based approaches.</title>
        <authorList>
            <person name="Bowman J.P."/>
        </authorList>
    </citation>
    <scope>NUCLEOTIDE SEQUENCE [LARGE SCALE GENOMIC DNA]</scope>
    <source>
        <strain evidence="2 3">LMG 28164</strain>
    </source>
</reference>
<dbReference type="RefSeq" id="WP_258846531.1">
    <property type="nucleotide sequence ID" value="NZ_JANUGX010000020.1"/>
</dbReference>
<name>A0ABT2A985_9BURK</name>
<dbReference type="SMART" id="SM00953">
    <property type="entry name" value="RES"/>
    <property type="match status" value="1"/>
</dbReference>
<feature type="domain" description="RES" evidence="1">
    <location>
        <begin position="18"/>
        <end position="144"/>
    </location>
</feature>